<name>A0ABW4Z5Z6_9BACT</name>
<gene>
    <name evidence="6" type="ORF">ACFSW8_00680</name>
</gene>
<dbReference type="Proteomes" id="UP001597389">
    <property type="component" value="Unassembled WGS sequence"/>
</dbReference>
<evidence type="ECO:0000256" key="1">
    <source>
        <dbReference type="ARBA" id="ARBA00022741"/>
    </source>
</evidence>
<comment type="caution">
    <text evidence="6">The sequence shown here is derived from an EMBL/GenBank/DDBJ whole genome shotgun (WGS) entry which is preliminary data.</text>
</comment>
<dbReference type="RefSeq" id="WP_377091237.1">
    <property type="nucleotide sequence ID" value="NZ_JBHSJL010000014.1"/>
</dbReference>
<dbReference type="PROSITE" id="PS00107">
    <property type="entry name" value="PROTEIN_KINASE_ATP"/>
    <property type="match status" value="1"/>
</dbReference>
<dbReference type="InterPro" id="IPR045269">
    <property type="entry name" value="Atg1-like"/>
</dbReference>
<keyword evidence="4" id="KW-0812">Transmembrane</keyword>
<dbReference type="PANTHER" id="PTHR24348:SF68">
    <property type="entry name" value="SERINE_THREONINE-PROTEIN KINASE ATG1C"/>
    <property type="match status" value="1"/>
</dbReference>
<evidence type="ECO:0000256" key="2">
    <source>
        <dbReference type="ARBA" id="ARBA00022840"/>
    </source>
</evidence>
<evidence type="ECO:0000256" key="3">
    <source>
        <dbReference type="PROSITE-ProRule" id="PRU10141"/>
    </source>
</evidence>
<keyword evidence="6" id="KW-0808">Transferase</keyword>
<keyword evidence="1 3" id="KW-0547">Nucleotide-binding</keyword>
<dbReference type="PROSITE" id="PS00108">
    <property type="entry name" value="PROTEIN_KINASE_ST"/>
    <property type="match status" value="1"/>
</dbReference>
<protein>
    <submittedName>
        <fullName evidence="6">Protein kinase</fullName>
    </submittedName>
</protein>
<feature type="transmembrane region" description="Helical" evidence="4">
    <location>
        <begin position="523"/>
        <end position="541"/>
    </location>
</feature>
<dbReference type="Pfam" id="PF00069">
    <property type="entry name" value="Pkinase"/>
    <property type="match status" value="1"/>
</dbReference>
<evidence type="ECO:0000259" key="5">
    <source>
        <dbReference type="PROSITE" id="PS50011"/>
    </source>
</evidence>
<dbReference type="InterPro" id="IPR017441">
    <property type="entry name" value="Protein_kinase_ATP_BS"/>
</dbReference>
<dbReference type="Gene3D" id="1.10.510.10">
    <property type="entry name" value="Transferase(Phosphotransferase) domain 1"/>
    <property type="match status" value="1"/>
</dbReference>
<reference evidence="7" key="1">
    <citation type="journal article" date="2019" name="Int. J. Syst. Evol. Microbiol.">
        <title>The Global Catalogue of Microorganisms (GCM) 10K type strain sequencing project: providing services to taxonomists for standard genome sequencing and annotation.</title>
        <authorList>
            <consortium name="The Broad Institute Genomics Platform"/>
            <consortium name="The Broad Institute Genome Sequencing Center for Infectious Disease"/>
            <person name="Wu L."/>
            <person name="Ma J."/>
        </authorList>
    </citation>
    <scope>NUCLEOTIDE SEQUENCE [LARGE SCALE GENOMIC DNA]</scope>
    <source>
        <strain evidence="7">CCUG 57942</strain>
    </source>
</reference>
<feature type="transmembrane region" description="Helical" evidence="4">
    <location>
        <begin position="469"/>
        <end position="487"/>
    </location>
</feature>
<feature type="binding site" evidence="3">
    <location>
        <position position="34"/>
    </location>
    <ligand>
        <name>ATP</name>
        <dbReference type="ChEBI" id="CHEBI:30616"/>
    </ligand>
</feature>
<dbReference type="SUPFAM" id="SSF56112">
    <property type="entry name" value="Protein kinase-like (PK-like)"/>
    <property type="match status" value="1"/>
</dbReference>
<feature type="transmembrane region" description="Helical" evidence="4">
    <location>
        <begin position="499"/>
        <end position="517"/>
    </location>
</feature>
<dbReference type="SMART" id="SM00220">
    <property type="entry name" value="S_TKc"/>
    <property type="match status" value="1"/>
</dbReference>
<evidence type="ECO:0000256" key="4">
    <source>
        <dbReference type="SAM" id="Phobius"/>
    </source>
</evidence>
<keyword evidence="4" id="KW-0472">Membrane</keyword>
<dbReference type="PANTHER" id="PTHR24348">
    <property type="entry name" value="SERINE/THREONINE-PROTEIN KINASE UNC-51-RELATED"/>
    <property type="match status" value="1"/>
</dbReference>
<keyword evidence="6" id="KW-0418">Kinase</keyword>
<keyword evidence="2 3" id="KW-0067">ATP-binding</keyword>
<dbReference type="InterPro" id="IPR008271">
    <property type="entry name" value="Ser/Thr_kinase_AS"/>
</dbReference>
<organism evidence="6 7">
    <name type="scientific">Rubritalea tangerina</name>
    <dbReference type="NCBI Taxonomy" id="430798"/>
    <lineage>
        <taxon>Bacteria</taxon>
        <taxon>Pseudomonadati</taxon>
        <taxon>Verrucomicrobiota</taxon>
        <taxon>Verrucomicrobiia</taxon>
        <taxon>Verrucomicrobiales</taxon>
        <taxon>Rubritaleaceae</taxon>
        <taxon>Rubritalea</taxon>
    </lineage>
</organism>
<accession>A0ABW4Z5Z6</accession>
<dbReference type="Pfam" id="PF14237">
    <property type="entry name" value="GYF_2"/>
    <property type="match status" value="1"/>
</dbReference>
<dbReference type="GO" id="GO:0016301">
    <property type="term" value="F:kinase activity"/>
    <property type="evidence" value="ECO:0007669"/>
    <property type="project" value="UniProtKB-KW"/>
</dbReference>
<keyword evidence="7" id="KW-1185">Reference proteome</keyword>
<dbReference type="InterPro" id="IPR025640">
    <property type="entry name" value="GYF_2"/>
</dbReference>
<evidence type="ECO:0000313" key="6">
    <source>
        <dbReference type="EMBL" id="MFD2157408.1"/>
    </source>
</evidence>
<proteinExistence type="predicted"/>
<feature type="domain" description="Protein kinase" evidence="5">
    <location>
        <begin position="5"/>
        <end position="268"/>
    </location>
</feature>
<sequence length="564" mass="63479">MKERHQIIKQLGAGGFGSVYLARDTQLDRDVAIKRLKAENYADHLELKEQLLTEAKVLAGLRHPNIVSIFDVIETDTGGDIIMELIEGETLDSIINEKPLTIEQFLFVSTQLLSAIATAHEHNIIHCDLKPSNVMLVPLENDNYQATVLDFGLSPSKEGSTNNKKTNQKLVGSIYFMAPELLEAGITSKQSDIYSMGCLFYYMLTGKHPFDGDSPVIIMASHMRNAYTPIQELLPEIPESLASWIADHIKYDPDARVQTCRDSLNKLLKLEGIKPLETFAEAYEDSSLNNTMLHSLSSLTKASVKLSKKQQEEFEKSKKNSSAIQQQPMTALADRVHQARPQDLWYFSIDDVRKGPVPFAKVCELIAEGFIRSNDPIYHHRIGEWTPAVQIPEFKEEFQSAKAMPPRPKRKKKVSLRNSQRIRAQKAAAKAAQIKIEQEDPLPFPLEIVTTVVLSSLTLATITWSPFPWQSILTVSAFLFFITGLIIARIRMNQDDPRWLIPAIFIPIVTDLLYAIFSPKEGLQAFVMTLLGIAFFVYCSLHRTLGDFLEHTGLGFLSRLINAI</sequence>
<dbReference type="EMBL" id="JBHUJB010000005">
    <property type="protein sequence ID" value="MFD2157408.1"/>
    <property type="molecule type" value="Genomic_DNA"/>
</dbReference>
<dbReference type="InterPro" id="IPR011009">
    <property type="entry name" value="Kinase-like_dom_sf"/>
</dbReference>
<dbReference type="CDD" id="cd14014">
    <property type="entry name" value="STKc_PknB_like"/>
    <property type="match status" value="1"/>
</dbReference>
<keyword evidence="4" id="KW-1133">Transmembrane helix</keyword>
<dbReference type="InterPro" id="IPR000719">
    <property type="entry name" value="Prot_kinase_dom"/>
</dbReference>
<dbReference type="PROSITE" id="PS50011">
    <property type="entry name" value="PROTEIN_KINASE_DOM"/>
    <property type="match status" value="1"/>
</dbReference>
<evidence type="ECO:0000313" key="7">
    <source>
        <dbReference type="Proteomes" id="UP001597389"/>
    </source>
</evidence>